<evidence type="ECO:0000256" key="1">
    <source>
        <dbReference type="ARBA" id="ARBA00004496"/>
    </source>
</evidence>
<evidence type="ECO:0000256" key="5">
    <source>
        <dbReference type="ARBA" id="ARBA00022912"/>
    </source>
</evidence>
<keyword evidence="5 7" id="KW-0904">Protein phosphatase</keyword>
<dbReference type="AlphaFoldDB" id="A0A9P0HLI2"/>
<dbReference type="PANTHER" id="PTHR11717">
    <property type="entry name" value="LOW MOLECULAR WEIGHT PROTEIN TYROSINE PHOSPHATASE"/>
    <property type="match status" value="1"/>
</dbReference>
<dbReference type="CDD" id="cd16343">
    <property type="entry name" value="LMWPTP"/>
    <property type="match status" value="1"/>
</dbReference>
<proteinExistence type="inferred from homology"/>
<dbReference type="Pfam" id="PF01451">
    <property type="entry name" value="LMWPc"/>
    <property type="match status" value="1"/>
</dbReference>
<dbReference type="EC" id="3.1.3.48" evidence="7"/>
<evidence type="ECO:0000313" key="10">
    <source>
        <dbReference type="Proteomes" id="UP001152798"/>
    </source>
</evidence>
<evidence type="ECO:0000259" key="8">
    <source>
        <dbReference type="SMART" id="SM00226"/>
    </source>
</evidence>
<dbReference type="SUPFAM" id="SSF52788">
    <property type="entry name" value="Phosphotyrosine protein phosphatases I"/>
    <property type="match status" value="1"/>
</dbReference>
<comment type="catalytic activity">
    <reaction evidence="7">
        <text>O-phospho-L-tyrosyl-[protein] + H2O = L-tyrosyl-[protein] + phosphate</text>
        <dbReference type="Rhea" id="RHEA:10684"/>
        <dbReference type="Rhea" id="RHEA-COMP:10136"/>
        <dbReference type="Rhea" id="RHEA-COMP:20101"/>
        <dbReference type="ChEBI" id="CHEBI:15377"/>
        <dbReference type="ChEBI" id="CHEBI:43474"/>
        <dbReference type="ChEBI" id="CHEBI:46858"/>
        <dbReference type="ChEBI" id="CHEBI:61978"/>
        <dbReference type="EC" id="3.1.3.48"/>
    </reaction>
</comment>
<comment type="function">
    <text evidence="7">Acts on tyrosine phosphorylated proteins, low-MW aryl phosphates and natural and synthetic acyl phosphates.</text>
</comment>
<dbReference type="Proteomes" id="UP001152798">
    <property type="component" value="Chromosome 6"/>
</dbReference>
<dbReference type="OrthoDB" id="3388at2759"/>
<keyword evidence="3 7" id="KW-0963">Cytoplasm</keyword>
<comment type="subcellular location">
    <subcellularLocation>
        <location evidence="1 7">Cytoplasm</location>
    </subcellularLocation>
</comment>
<evidence type="ECO:0000313" key="9">
    <source>
        <dbReference type="EMBL" id="CAH1404221.1"/>
    </source>
</evidence>
<gene>
    <name evidence="9" type="ORF">NEZAVI_LOCUS12668</name>
</gene>
<dbReference type="InterPro" id="IPR023485">
    <property type="entry name" value="Ptyr_pPase"/>
</dbReference>
<evidence type="ECO:0000256" key="6">
    <source>
        <dbReference type="PIRSR" id="PIRSR617867-1"/>
    </source>
</evidence>
<evidence type="ECO:0000256" key="7">
    <source>
        <dbReference type="RuleBase" id="RU368115"/>
    </source>
</evidence>
<dbReference type="FunFam" id="3.40.50.2300:FF:000105">
    <property type="entry name" value="Low molecular weight phosphotyrosine protein"/>
    <property type="match status" value="1"/>
</dbReference>
<protein>
    <recommendedName>
        <fullName evidence="7">Low molecular weight phosphotyrosine protein phosphatase</fullName>
        <shortName evidence="7">LMW-PTP</shortName>
        <shortName evidence="7">LMW-PTPase</shortName>
        <ecNumber evidence="7">3.1.3.2</ecNumber>
        <ecNumber evidence="7">3.1.3.48</ecNumber>
    </recommendedName>
    <alternativeName>
        <fullName evidence="7">Low molecular weight cytosolic acid phosphatase</fullName>
    </alternativeName>
</protein>
<accession>A0A9P0HLI2</accession>
<dbReference type="InterPro" id="IPR036196">
    <property type="entry name" value="Ptyr_pPase_sf"/>
</dbReference>
<feature type="active site" description="Proton donor" evidence="6">
    <location>
        <position position="139"/>
    </location>
</feature>
<dbReference type="EMBL" id="OV725082">
    <property type="protein sequence ID" value="CAH1404221.1"/>
    <property type="molecule type" value="Genomic_DNA"/>
</dbReference>
<dbReference type="GO" id="GO:0004726">
    <property type="term" value="F:non-membrane spanning protein tyrosine phosphatase activity"/>
    <property type="evidence" value="ECO:0007669"/>
    <property type="project" value="InterPro"/>
</dbReference>
<comment type="catalytic activity">
    <reaction evidence="7">
        <text>a phosphate monoester + H2O = an alcohol + phosphate</text>
        <dbReference type="Rhea" id="RHEA:15017"/>
        <dbReference type="ChEBI" id="CHEBI:15377"/>
        <dbReference type="ChEBI" id="CHEBI:30879"/>
        <dbReference type="ChEBI" id="CHEBI:43474"/>
        <dbReference type="ChEBI" id="CHEBI:67140"/>
        <dbReference type="EC" id="3.1.3.2"/>
    </reaction>
</comment>
<comment type="similarity">
    <text evidence="2 7">Belongs to the low molecular weight phosphotyrosine protein phosphatase family.</text>
</comment>
<feature type="domain" description="Phosphotyrosine protein phosphatase I" evidence="8">
    <location>
        <begin position="18"/>
        <end position="166"/>
    </location>
</feature>
<evidence type="ECO:0000256" key="2">
    <source>
        <dbReference type="ARBA" id="ARBA00011063"/>
    </source>
</evidence>
<dbReference type="Gene3D" id="3.40.50.2300">
    <property type="match status" value="1"/>
</dbReference>
<name>A0A9P0HLI2_NEZVI</name>
<dbReference type="EC" id="3.1.3.2" evidence="7"/>
<dbReference type="InterPro" id="IPR002115">
    <property type="entry name" value="Tyr_Pase_low_mol_wt_mml"/>
</dbReference>
<evidence type="ECO:0000256" key="4">
    <source>
        <dbReference type="ARBA" id="ARBA00022801"/>
    </source>
</evidence>
<dbReference type="InterPro" id="IPR050438">
    <property type="entry name" value="LMW_PTPase"/>
</dbReference>
<keyword evidence="4 7" id="KW-0378">Hydrolase</keyword>
<sequence>MDHLMVLTKKQLLASLSSSVLFVGFGNICRSPMAEAIFKNMLAKISLEDKWRVDSAGVGTWYIGRDPDPRAIKILQLWKFPIQRKARQVNDEDFHRFDHILAMDDDDLRHLERMAPPSSTAKRGLLGAYDPLGEVFIEDPFYTRGEKPFQTIMNQCLRCCEGFLVSSVLKGSETVSVS</sequence>
<dbReference type="PRINTS" id="PR00719">
    <property type="entry name" value="LMWPTPASE"/>
</dbReference>
<reference evidence="9" key="1">
    <citation type="submission" date="2022-01" db="EMBL/GenBank/DDBJ databases">
        <authorList>
            <person name="King R."/>
        </authorList>
    </citation>
    <scope>NUCLEOTIDE SEQUENCE</scope>
</reference>
<feature type="active site" evidence="6">
    <location>
        <position position="30"/>
    </location>
</feature>
<dbReference type="GO" id="GO:0003993">
    <property type="term" value="F:acid phosphatase activity"/>
    <property type="evidence" value="ECO:0007669"/>
    <property type="project" value="UniProtKB-UniRule"/>
</dbReference>
<dbReference type="PANTHER" id="PTHR11717:SF7">
    <property type="entry name" value="LOW MOLECULAR WEIGHT PHOSPHOTYROSINE PROTEIN PHOSPHATASE"/>
    <property type="match status" value="1"/>
</dbReference>
<dbReference type="InterPro" id="IPR017867">
    <property type="entry name" value="Tyr_phospatase_low_mol_wt"/>
</dbReference>
<dbReference type="PRINTS" id="PR00720">
    <property type="entry name" value="MAMMALPTPASE"/>
</dbReference>
<dbReference type="SMART" id="SM00226">
    <property type="entry name" value="LMWPc"/>
    <property type="match status" value="1"/>
</dbReference>
<keyword evidence="10" id="KW-1185">Reference proteome</keyword>
<evidence type="ECO:0000256" key="3">
    <source>
        <dbReference type="ARBA" id="ARBA00022490"/>
    </source>
</evidence>
<organism evidence="9 10">
    <name type="scientific">Nezara viridula</name>
    <name type="common">Southern green stink bug</name>
    <name type="synonym">Cimex viridulus</name>
    <dbReference type="NCBI Taxonomy" id="85310"/>
    <lineage>
        <taxon>Eukaryota</taxon>
        <taxon>Metazoa</taxon>
        <taxon>Ecdysozoa</taxon>
        <taxon>Arthropoda</taxon>
        <taxon>Hexapoda</taxon>
        <taxon>Insecta</taxon>
        <taxon>Pterygota</taxon>
        <taxon>Neoptera</taxon>
        <taxon>Paraneoptera</taxon>
        <taxon>Hemiptera</taxon>
        <taxon>Heteroptera</taxon>
        <taxon>Panheteroptera</taxon>
        <taxon>Pentatomomorpha</taxon>
        <taxon>Pentatomoidea</taxon>
        <taxon>Pentatomidae</taxon>
        <taxon>Pentatominae</taxon>
        <taxon>Nezara</taxon>
    </lineage>
</organism>
<dbReference type="GO" id="GO:0005737">
    <property type="term" value="C:cytoplasm"/>
    <property type="evidence" value="ECO:0007669"/>
    <property type="project" value="UniProtKB-SubCell"/>
</dbReference>